<protein>
    <recommendedName>
        <fullName evidence="2">Fibronectin type-III domain-containing protein</fullName>
    </recommendedName>
</protein>
<feature type="region of interest" description="Disordered" evidence="1">
    <location>
        <begin position="715"/>
        <end position="739"/>
    </location>
</feature>
<organism evidence="3 4">
    <name type="scientific">Pseudomonas putida</name>
    <name type="common">Arthrobacter siderocapsulatus</name>
    <dbReference type="NCBI Taxonomy" id="303"/>
    <lineage>
        <taxon>Bacteria</taxon>
        <taxon>Pseudomonadati</taxon>
        <taxon>Pseudomonadota</taxon>
        <taxon>Gammaproteobacteria</taxon>
        <taxon>Pseudomonadales</taxon>
        <taxon>Pseudomonadaceae</taxon>
        <taxon>Pseudomonas</taxon>
    </lineage>
</organism>
<comment type="caution">
    <text evidence="3">The sequence shown here is derived from an EMBL/GenBank/DDBJ whole genome shotgun (WGS) entry which is preliminary data.</text>
</comment>
<dbReference type="PROSITE" id="PS50853">
    <property type="entry name" value="FN3"/>
    <property type="match status" value="1"/>
</dbReference>
<gene>
    <name evidence="3" type="ORF">EDF85_2987</name>
</gene>
<feature type="compositionally biased region" description="Gly residues" evidence="1">
    <location>
        <begin position="715"/>
        <end position="729"/>
    </location>
</feature>
<sequence length="1174" mass="123743">MDIRVTAHFAWSEIFGRKIAARSKCQLDLSRQYSLIYADLGTEDAQGWNVLAELNKAFDIKLPAEYLRVMDAGFFTFSHFGNGAVPPNTSLDKIFPQSPVPLSVSSATEPMTNTAGFWLTVSLDDIKLFGSLIEIGYASPSGDGDKLSLSAVLARGTVAGKAVSDAIYLASLPNIRLFKLFGFEEVEVRYRFKEARQLNVKGKLRVSLFDEKQYLFEGVLNSDEVNRTFSACLKSAEPDQSVTRLFGDQMRGITFQRLVFGIFARYGDNEDQRTFQVQGTVRVGSAQLTGYIYLHNGKPQVASIKVDKALSIGDVFNQCIPGAPWPTSLIDITFKAGSELYYRSAAGSQLARLETFSCPAEGDLPDRQLSASIDYQNGFNIRALFDLTLVKTLEVVGTIQIAEDGVTADISLGKPIDLFIVTIAASRASQPIGGPAFELSTVEKKSSMGFVGSLWFMQEQFGVDVRVKATRNAKGNTQVDGTLTALSDYPPFLPAGTSLGLRYSKDGGFQVTNWPSFEYLTNAIDFIKTLQKLSDQGSAGCGKLVGFAFEKLLQSKFRVSVSFGTQENDEGVTLVLDGSYTLCVAQTSLTAVAIPFPGLVSIPLPNSISFSELGNYIERALAAAAESFVKALVKNREAIAAVIGLTAGKAAASYAATLACQALIDGVAADAVVATAAETLAAATAAEAGAGAAGALVAGAVVAVADFFAGTGTGTGTGGTGGTGTGTGTGTATQSPPVDPRVTITNRVVTLTWGGGQGNARYHAQLLDSAATILLNNPDLAGAARQTQFEFGPEWPSGPYTAQVQGVHEQSATRWAAAPFNRLTAPAQPSAQADTTVPAPAYGVQLSWPPIAGASSYELSTRLPGSATNRVQIEPGADQSLPPATYAFIFEEASPAGDYRFSVTAKGGHASVASPDSEPLTLVRPGQPQDFQASSIGSNVALRWRSVAGALRYQALAQKKGAAPLVIELHAREESGVEHADFALPCPSHSPSVYQVQVWARPGADQVNYVAGVPSAVVEVTITPYATASEMATALHALTIEGSACGTQLIAAFPNLTPDTLAIAMAQGGYPAIETSNGLLAVWPDTPPLELATVLALAYPDPLQFAASQRDQGVPGELCAVNLLKAFPQLGVSEMARAMAKAGYPATDTATGLKVAYPAISPVELSTALVLAYQ</sequence>
<dbReference type="RefSeq" id="WP_123753043.1">
    <property type="nucleotide sequence ID" value="NZ_RJUR01000014.1"/>
</dbReference>
<evidence type="ECO:0000313" key="3">
    <source>
        <dbReference type="EMBL" id="ROQ48686.1"/>
    </source>
</evidence>
<dbReference type="Proteomes" id="UP000269115">
    <property type="component" value="Unassembled WGS sequence"/>
</dbReference>
<evidence type="ECO:0000313" key="4">
    <source>
        <dbReference type="Proteomes" id="UP000269115"/>
    </source>
</evidence>
<feature type="domain" description="Fibronectin type-III" evidence="2">
    <location>
        <begin position="825"/>
        <end position="928"/>
    </location>
</feature>
<reference evidence="3 4" key="1">
    <citation type="submission" date="2018-11" db="EMBL/GenBank/DDBJ databases">
        <title>Genomic analyses of the natural microbiome of Caenorhabditis elegans.</title>
        <authorList>
            <person name="Samuel B."/>
        </authorList>
    </citation>
    <scope>NUCLEOTIDE SEQUENCE [LARGE SCALE GENOMIC DNA]</scope>
    <source>
        <strain evidence="3 4">BIGb0473</strain>
    </source>
</reference>
<proteinExistence type="predicted"/>
<dbReference type="InterPro" id="IPR003961">
    <property type="entry name" value="FN3_dom"/>
</dbReference>
<evidence type="ECO:0000259" key="2">
    <source>
        <dbReference type="PROSITE" id="PS50853"/>
    </source>
</evidence>
<evidence type="ECO:0000256" key="1">
    <source>
        <dbReference type="SAM" id="MobiDB-lite"/>
    </source>
</evidence>
<accession>A0A9X8EG32</accession>
<dbReference type="AlphaFoldDB" id="A0A9X8EG32"/>
<name>A0A9X8EG32_PSEPU</name>
<dbReference type="EMBL" id="RJUR01000014">
    <property type="protein sequence ID" value="ROQ48686.1"/>
    <property type="molecule type" value="Genomic_DNA"/>
</dbReference>